<dbReference type="STRING" id="237679.SAMN04488072_10757"/>
<proteinExistence type="predicted"/>
<dbReference type="PROSITE" id="PS51186">
    <property type="entry name" value="GNAT"/>
    <property type="match status" value="1"/>
</dbReference>
<gene>
    <name evidence="2" type="ORF">SAMN04488072_10757</name>
</gene>
<keyword evidence="2" id="KW-0687">Ribonucleoprotein</keyword>
<evidence type="ECO:0000313" key="3">
    <source>
        <dbReference type="Proteomes" id="UP000198642"/>
    </source>
</evidence>
<name>A0A1I0YCA4_9BACI</name>
<dbReference type="OrthoDB" id="581534at2"/>
<dbReference type="InterPro" id="IPR000182">
    <property type="entry name" value="GNAT_dom"/>
</dbReference>
<reference evidence="2 3" key="1">
    <citation type="submission" date="2016-10" db="EMBL/GenBank/DDBJ databases">
        <authorList>
            <person name="de Groot N.N."/>
        </authorList>
    </citation>
    <scope>NUCLEOTIDE SEQUENCE [LARGE SCALE GENOMIC DNA]</scope>
    <source>
        <strain evidence="2 3">CGMCC 1.3702</strain>
    </source>
</reference>
<dbReference type="Proteomes" id="UP000198642">
    <property type="component" value="Unassembled WGS sequence"/>
</dbReference>
<keyword evidence="3" id="KW-1185">Reference proteome</keyword>
<dbReference type="SUPFAM" id="SSF55729">
    <property type="entry name" value="Acyl-CoA N-acyltransferases (Nat)"/>
    <property type="match status" value="1"/>
</dbReference>
<sequence>MEHTSIYMMHDLKQLSSHPIPDGFEFCLLEREEEGKHWAEIAAATGEFQDISQALERFSTEFAAHLSEAKKRIIFLKTTDGRYAGTASAWFGKWNNDMIGRLHWVEIIPEFQGQKLGRPLITKALKLLSQYHDQAYLKTQPSSLTAIHIYLAIGFKPVTQTTGEELAWNHILNQLNKN</sequence>
<dbReference type="Pfam" id="PF00583">
    <property type="entry name" value="Acetyltransf_1"/>
    <property type="match status" value="1"/>
</dbReference>
<dbReference type="RefSeq" id="WP_090237250.1">
    <property type="nucleotide sequence ID" value="NZ_FOJW01000007.1"/>
</dbReference>
<dbReference type="Gene3D" id="3.40.630.30">
    <property type="match status" value="1"/>
</dbReference>
<dbReference type="CDD" id="cd04301">
    <property type="entry name" value="NAT_SF"/>
    <property type="match status" value="1"/>
</dbReference>
<accession>A0A1I0YCA4</accession>
<keyword evidence="2" id="KW-0689">Ribosomal protein</keyword>
<dbReference type="GO" id="GO:0016747">
    <property type="term" value="F:acyltransferase activity, transferring groups other than amino-acyl groups"/>
    <property type="evidence" value="ECO:0007669"/>
    <property type="project" value="InterPro"/>
</dbReference>
<organism evidence="2 3">
    <name type="scientific">Lentibacillus halodurans</name>
    <dbReference type="NCBI Taxonomy" id="237679"/>
    <lineage>
        <taxon>Bacteria</taxon>
        <taxon>Bacillati</taxon>
        <taxon>Bacillota</taxon>
        <taxon>Bacilli</taxon>
        <taxon>Bacillales</taxon>
        <taxon>Bacillaceae</taxon>
        <taxon>Lentibacillus</taxon>
    </lineage>
</organism>
<dbReference type="GO" id="GO:0005840">
    <property type="term" value="C:ribosome"/>
    <property type="evidence" value="ECO:0007669"/>
    <property type="project" value="UniProtKB-KW"/>
</dbReference>
<dbReference type="AlphaFoldDB" id="A0A1I0YCA4"/>
<dbReference type="InterPro" id="IPR016181">
    <property type="entry name" value="Acyl_CoA_acyltransferase"/>
</dbReference>
<dbReference type="EMBL" id="FOJW01000007">
    <property type="protein sequence ID" value="SFB10999.1"/>
    <property type="molecule type" value="Genomic_DNA"/>
</dbReference>
<feature type="domain" description="N-acetyltransferase" evidence="1">
    <location>
        <begin position="24"/>
        <end position="178"/>
    </location>
</feature>
<evidence type="ECO:0000313" key="2">
    <source>
        <dbReference type="EMBL" id="SFB10999.1"/>
    </source>
</evidence>
<protein>
    <submittedName>
        <fullName evidence="2">Ribosomal protein S18 acetylase RimI</fullName>
    </submittedName>
</protein>
<evidence type="ECO:0000259" key="1">
    <source>
        <dbReference type="PROSITE" id="PS51186"/>
    </source>
</evidence>